<dbReference type="RefSeq" id="WP_039714383.1">
    <property type="nucleotide sequence ID" value="NZ_JTJC03000008.1"/>
</dbReference>
<dbReference type="FunFam" id="3.40.30.10:FF:000058">
    <property type="entry name" value="Glutathione S-transferase, omega"/>
    <property type="match status" value="1"/>
</dbReference>
<dbReference type="InterPro" id="IPR047047">
    <property type="entry name" value="GST_Omega-like_C"/>
</dbReference>
<dbReference type="Pfam" id="PF13409">
    <property type="entry name" value="GST_N_2"/>
    <property type="match status" value="1"/>
</dbReference>
<evidence type="ECO:0000256" key="2">
    <source>
        <dbReference type="PIRSR" id="PIRSR015753-2"/>
    </source>
</evidence>
<name>A0A9X5I784_9CYAN</name>
<feature type="site" description="Lowers pKa of active site Cys" evidence="3">
    <location>
        <position position="290"/>
    </location>
</feature>
<evidence type="ECO:0000259" key="4">
    <source>
        <dbReference type="PROSITE" id="PS50405"/>
    </source>
</evidence>
<comment type="caution">
    <text evidence="5">The sequence shown here is derived from an EMBL/GenBank/DDBJ whole genome shotgun (WGS) entry which is preliminary data.</text>
</comment>
<gene>
    <name evidence="5" type="ORF">QH73_0022380</name>
</gene>
<evidence type="ECO:0000256" key="3">
    <source>
        <dbReference type="PIRSR" id="PIRSR015753-3"/>
    </source>
</evidence>
<reference evidence="5 6" key="1">
    <citation type="journal article" date="2015" name="Genome Announc.">
        <title>Draft Genome Sequence of the Terrestrial Cyanobacterium Scytonema millei VB511283, Isolated from Eastern India.</title>
        <authorList>
            <person name="Sen D."/>
            <person name="Chandrababunaidu M.M."/>
            <person name="Singh D."/>
            <person name="Sanghi N."/>
            <person name="Ghorai A."/>
            <person name="Mishra G.P."/>
            <person name="Madduluri M."/>
            <person name="Adhikary S.P."/>
            <person name="Tripathy S."/>
        </authorList>
    </citation>
    <scope>NUCLEOTIDE SEQUENCE [LARGE SCALE GENOMIC DNA]</scope>
    <source>
        <strain evidence="5 6">VB511283</strain>
    </source>
</reference>
<keyword evidence="6" id="KW-1185">Reference proteome</keyword>
<organism evidence="5 6">
    <name type="scientific">Scytonema millei VB511283</name>
    <dbReference type="NCBI Taxonomy" id="1245923"/>
    <lineage>
        <taxon>Bacteria</taxon>
        <taxon>Bacillati</taxon>
        <taxon>Cyanobacteriota</taxon>
        <taxon>Cyanophyceae</taxon>
        <taxon>Nostocales</taxon>
        <taxon>Scytonemataceae</taxon>
        <taxon>Scytonema</taxon>
    </lineage>
</organism>
<feature type="active site" description="Nucleophile" evidence="1">
    <location>
        <position position="58"/>
    </location>
</feature>
<dbReference type="InterPro" id="IPR004045">
    <property type="entry name" value="Glutathione_S-Trfase_N"/>
</dbReference>
<dbReference type="SFLD" id="SFLDS00019">
    <property type="entry name" value="Glutathione_Transferase_(cytos"/>
    <property type="match status" value="1"/>
</dbReference>
<accession>A0A9X5I784</accession>
<dbReference type="Gene3D" id="1.20.1050.10">
    <property type="match status" value="1"/>
</dbReference>
<dbReference type="SUPFAM" id="SSF47616">
    <property type="entry name" value="GST C-terminal domain-like"/>
    <property type="match status" value="1"/>
</dbReference>
<dbReference type="AlphaFoldDB" id="A0A9X5I784"/>
<feature type="site" description="Lowers pKa of active site Cys" evidence="3">
    <location>
        <position position="247"/>
    </location>
</feature>
<dbReference type="PANTHER" id="PTHR32419:SF6">
    <property type="entry name" value="GLUTATHIONE S-TRANSFERASE OMEGA-LIKE 1-RELATED"/>
    <property type="match status" value="1"/>
</dbReference>
<dbReference type="OrthoDB" id="9769158at2"/>
<dbReference type="Pfam" id="PF13410">
    <property type="entry name" value="GST_C_2"/>
    <property type="match status" value="1"/>
</dbReference>
<feature type="binding site" evidence="2">
    <location>
        <begin position="142"/>
        <end position="143"/>
    </location>
    <ligand>
        <name>glutathione</name>
        <dbReference type="ChEBI" id="CHEBI:57925"/>
    </ligand>
</feature>
<dbReference type="InterPro" id="IPR040079">
    <property type="entry name" value="Glutathione_S-Trfase"/>
</dbReference>
<feature type="active site" description="Proton donor/acceptor" evidence="1">
    <location>
        <position position="189"/>
    </location>
</feature>
<feature type="binding site" evidence="2">
    <location>
        <begin position="124"/>
        <end position="127"/>
    </location>
    <ligand>
        <name>glutathione</name>
        <dbReference type="ChEBI" id="CHEBI:57925"/>
    </ligand>
</feature>
<dbReference type="GO" id="GO:0004364">
    <property type="term" value="F:glutathione transferase activity"/>
    <property type="evidence" value="ECO:0007669"/>
    <property type="project" value="InterPro"/>
</dbReference>
<dbReference type="SFLD" id="SFLDG01206">
    <property type="entry name" value="Xi.1"/>
    <property type="match status" value="1"/>
</dbReference>
<dbReference type="GO" id="GO:0005737">
    <property type="term" value="C:cytoplasm"/>
    <property type="evidence" value="ECO:0007669"/>
    <property type="project" value="TreeGrafter"/>
</dbReference>
<dbReference type="InterPro" id="IPR016639">
    <property type="entry name" value="GST_Omega/GSH"/>
</dbReference>
<dbReference type="PROSITE" id="PS50405">
    <property type="entry name" value="GST_CTER"/>
    <property type="match status" value="1"/>
</dbReference>
<protein>
    <submittedName>
        <fullName evidence="5">Glutathione S-transferase family protein</fullName>
    </submittedName>
</protein>
<dbReference type="Proteomes" id="UP000031532">
    <property type="component" value="Unassembled WGS sequence"/>
</dbReference>
<evidence type="ECO:0000313" key="5">
    <source>
        <dbReference type="EMBL" id="NHC37352.1"/>
    </source>
</evidence>
<dbReference type="InterPro" id="IPR036282">
    <property type="entry name" value="Glutathione-S-Trfase_C_sf"/>
</dbReference>
<dbReference type="PANTHER" id="PTHR32419">
    <property type="entry name" value="GLUTATHIONYL-HYDROQUINONE REDUCTASE"/>
    <property type="match status" value="1"/>
</dbReference>
<sequence length="323" mass="37216">MMTGIMVAGKWITDENEQNQSGEFHEIPTTFRERVSAGGKSGFKAEALRYHLYVSLACPWAHRTLIMLQLKGLNDVISVSIVDPIMSDKGWMFSDAPGAIPDSVNHAQYLQEIYLKADPNYTGRVTVPVLWDKQSQTIVNNESREIVRMFDVEFAALATQKIDLYPRDLQQQIDETIDAIYLPINAGVYRAGFATSQAAYEEAVTQLFESLDRWETVLGKQRYLCGDRLTEADICLFATLYRFDSVYYGHFKCNLRRIIDYPNLWNYLLDLYQRPQFKVTCNQDYIKCAYYMSMTEINPNRIVPKGPIVDFDQQHDRDRFGSA</sequence>
<dbReference type="InterPro" id="IPR010987">
    <property type="entry name" value="Glutathione-S-Trfase_C-like"/>
</dbReference>
<dbReference type="Gene3D" id="3.40.30.10">
    <property type="entry name" value="Glutaredoxin"/>
    <property type="match status" value="1"/>
</dbReference>
<dbReference type="PIRSF" id="PIRSF015753">
    <property type="entry name" value="GST"/>
    <property type="match status" value="1"/>
</dbReference>
<dbReference type="SUPFAM" id="SSF52833">
    <property type="entry name" value="Thioredoxin-like"/>
    <property type="match status" value="1"/>
</dbReference>
<dbReference type="EMBL" id="JTJC03000008">
    <property type="protein sequence ID" value="NHC37352.1"/>
    <property type="molecule type" value="Genomic_DNA"/>
</dbReference>
<dbReference type="CDD" id="cd03190">
    <property type="entry name" value="GST_C_Omega_like"/>
    <property type="match status" value="1"/>
</dbReference>
<feature type="binding site" evidence="2">
    <location>
        <position position="91"/>
    </location>
    <ligand>
        <name>glutathione</name>
        <dbReference type="ChEBI" id="CHEBI:57925"/>
    </ligand>
</feature>
<evidence type="ECO:0000313" key="6">
    <source>
        <dbReference type="Proteomes" id="UP000031532"/>
    </source>
</evidence>
<dbReference type="SFLD" id="SFLDG01148">
    <property type="entry name" value="Xi_(cytGST)"/>
    <property type="match status" value="1"/>
</dbReference>
<feature type="domain" description="GST C-terminal" evidence="4">
    <location>
        <begin position="163"/>
        <end position="297"/>
    </location>
</feature>
<proteinExistence type="predicted"/>
<evidence type="ECO:0000256" key="1">
    <source>
        <dbReference type="PIRSR" id="PIRSR015753-1"/>
    </source>
</evidence>
<dbReference type="InterPro" id="IPR036249">
    <property type="entry name" value="Thioredoxin-like_sf"/>
</dbReference>